<evidence type="ECO:0000256" key="3">
    <source>
        <dbReference type="ARBA" id="ARBA00023125"/>
    </source>
</evidence>
<dbReference type="SUPFAM" id="SSF57959">
    <property type="entry name" value="Leucine zipper domain"/>
    <property type="match status" value="1"/>
</dbReference>
<dbReference type="CDD" id="cd14687">
    <property type="entry name" value="bZIP_ATF2"/>
    <property type="match status" value="1"/>
</dbReference>
<feature type="compositionally biased region" description="Gly residues" evidence="6">
    <location>
        <begin position="328"/>
        <end position="342"/>
    </location>
</feature>
<evidence type="ECO:0000313" key="8">
    <source>
        <dbReference type="EMBL" id="KAF2238869.1"/>
    </source>
</evidence>
<keyword evidence="4" id="KW-0804">Transcription</keyword>
<sequence length="376" mass="40428">MESFDQLFDLGEYPGGDVSTVLTPPSVPAANERSSDLLSFDITTAGNSNSLDSKSMLSKIDTTIEPSRTEMNAYGPKVITSFLPSARHYHGQFTPPDDTPDFKPVNETNGIPALPQMSDNAHNDSPLSDAANIGDKRTDPEPIPNAIESNSNSGSKRRKRSGRKPSTNNTTSAAGDGDSNNPTFNSSDPHANPEEQVKREKFLERNRVAASKCRQRKKDWMSGLEIRARDLQSQRATLSAYAASLRDEVLYLKDQMLRHQGCGCTKIREYLNDQAEMVSPSGNLQSLVDGVAAMESRPMERYDSGSGRDVKYWPGSSSTTGSRDGEEGGGGGGGGGGRGAFGGLEAPMLPAKTDQGFQSMLMSTMPQGFQGQGYPG</sequence>
<keyword evidence="3" id="KW-0238">DNA-binding</keyword>
<feature type="domain" description="BZIP" evidence="7">
    <location>
        <begin position="196"/>
        <end position="259"/>
    </location>
</feature>
<feature type="region of interest" description="Disordered" evidence="6">
    <location>
        <begin position="298"/>
        <end position="376"/>
    </location>
</feature>
<feature type="compositionally biased region" description="Polar residues" evidence="6">
    <location>
        <begin position="355"/>
        <end position="369"/>
    </location>
</feature>
<dbReference type="PROSITE" id="PS50217">
    <property type="entry name" value="BZIP"/>
    <property type="match status" value="1"/>
</dbReference>
<name>A0A6A6HM05_VIRVR</name>
<feature type="compositionally biased region" description="Basic and acidic residues" evidence="6">
    <location>
        <begin position="298"/>
        <end position="311"/>
    </location>
</feature>
<dbReference type="GO" id="GO:0003700">
    <property type="term" value="F:DNA-binding transcription factor activity"/>
    <property type="evidence" value="ECO:0007669"/>
    <property type="project" value="InterPro"/>
</dbReference>
<keyword evidence="2" id="KW-0805">Transcription regulation</keyword>
<evidence type="ECO:0000313" key="9">
    <source>
        <dbReference type="Proteomes" id="UP000800092"/>
    </source>
</evidence>
<feature type="compositionally biased region" description="Polar residues" evidence="6">
    <location>
        <begin position="165"/>
        <end position="189"/>
    </location>
</feature>
<keyword evidence="5" id="KW-0539">Nucleus</keyword>
<dbReference type="PRINTS" id="PR00043">
    <property type="entry name" value="LEUZIPPRJUN"/>
</dbReference>
<dbReference type="Gene3D" id="1.20.5.170">
    <property type="match status" value="1"/>
</dbReference>
<dbReference type="GO" id="GO:0003677">
    <property type="term" value="F:DNA binding"/>
    <property type="evidence" value="ECO:0007669"/>
    <property type="project" value="UniProtKB-KW"/>
</dbReference>
<dbReference type="OrthoDB" id="295274at2759"/>
<accession>A0A6A6HM05</accession>
<evidence type="ECO:0000259" key="7">
    <source>
        <dbReference type="PROSITE" id="PS50217"/>
    </source>
</evidence>
<dbReference type="InterPro" id="IPR051027">
    <property type="entry name" value="bZIP_transcription_factors"/>
</dbReference>
<evidence type="ECO:0000256" key="5">
    <source>
        <dbReference type="ARBA" id="ARBA00023242"/>
    </source>
</evidence>
<dbReference type="InterPro" id="IPR004827">
    <property type="entry name" value="bZIP"/>
</dbReference>
<reference evidence="8" key="1">
    <citation type="journal article" date="2020" name="Stud. Mycol.">
        <title>101 Dothideomycetes genomes: a test case for predicting lifestyles and emergence of pathogens.</title>
        <authorList>
            <person name="Haridas S."/>
            <person name="Albert R."/>
            <person name="Binder M."/>
            <person name="Bloem J."/>
            <person name="Labutti K."/>
            <person name="Salamov A."/>
            <person name="Andreopoulos B."/>
            <person name="Baker S."/>
            <person name="Barry K."/>
            <person name="Bills G."/>
            <person name="Bluhm B."/>
            <person name="Cannon C."/>
            <person name="Castanera R."/>
            <person name="Culley D."/>
            <person name="Daum C."/>
            <person name="Ezra D."/>
            <person name="Gonzalez J."/>
            <person name="Henrissat B."/>
            <person name="Kuo A."/>
            <person name="Liang C."/>
            <person name="Lipzen A."/>
            <person name="Lutzoni F."/>
            <person name="Magnuson J."/>
            <person name="Mondo S."/>
            <person name="Nolan M."/>
            <person name="Ohm R."/>
            <person name="Pangilinan J."/>
            <person name="Park H.-J."/>
            <person name="Ramirez L."/>
            <person name="Alfaro M."/>
            <person name="Sun H."/>
            <person name="Tritt A."/>
            <person name="Yoshinaga Y."/>
            <person name="Zwiers L.-H."/>
            <person name="Turgeon B."/>
            <person name="Goodwin S."/>
            <person name="Spatafora J."/>
            <person name="Crous P."/>
            <person name="Grigoriev I."/>
        </authorList>
    </citation>
    <scope>NUCLEOTIDE SEQUENCE</scope>
    <source>
        <strain evidence="8">Tuck. ex Michener</strain>
    </source>
</reference>
<dbReference type="AlphaFoldDB" id="A0A6A6HM05"/>
<dbReference type="Pfam" id="PF00170">
    <property type="entry name" value="bZIP_1"/>
    <property type="match status" value="1"/>
</dbReference>
<evidence type="ECO:0000256" key="2">
    <source>
        <dbReference type="ARBA" id="ARBA00023015"/>
    </source>
</evidence>
<gene>
    <name evidence="8" type="ORF">EV356DRAFT_504194</name>
</gene>
<evidence type="ECO:0000256" key="4">
    <source>
        <dbReference type="ARBA" id="ARBA00023163"/>
    </source>
</evidence>
<protein>
    <recommendedName>
        <fullName evidence="7">BZIP domain-containing protein</fullName>
    </recommendedName>
</protein>
<dbReference type="Proteomes" id="UP000800092">
    <property type="component" value="Unassembled WGS sequence"/>
</dbReference>
<comment type="subcellular location">
    <subcellularLocation>
        <location evidence="1">Nucleus</location>
    </subcellularLocation>
</comment>
<proteinExistence type="predicted"/>
<evidence type="ECO:0000256" key="1">
    <source>
        <dbReference type="ARBA" id="ARBA00004123"/>
    </source>
</evidence>
<dbReference type="GO" id="GO:0005634">
    <property type="term" value="C:nucleus"/>
    <property type="evidence" value="ECO:0007669"/>
    <property type="project" value="UniProtKB-SubCell"/>
</dbReference>
<dbReference type="PANTHER" id="PTHR19304">
    <property type="entry name" value="CYCLIC-AMP RESPONSE ELEMENT BINDING PROTEIN"/>
    <property type="match status" value="1"/>
</dbReference>
<dbReference type="InterPro" id="IPR002112">
    <property type="entry name" value="Leuzip_Jun"/>
</dbReference>
<dbReference type="SMART" id="SM00338">
    <property type="entry name" value="BRLZ"/>
    <property type="match status" value="1"/>
</dbReference>
<dbReference type="PROSITE" id="PS00036">
    <property type="entry name" value="BZIP_BASIC"/>
    <property type="match status" value="1"/>
</dbReference>
<feature type="compositionally biased region" description="Basic and acidic residues" evidence="6">
    <location>
        <begin position="191"/>
        <end position="203"/>
    </location>
</feature>
<feature type="compositionally biased region" description="Polar residues" evidence="6">
    <location>
        <begin position="117"/>
        <end position="126"/>
    </location>
</feature>
<feature type="region of interest" description="Disordered" evidence="6">
    <location>
        <begin position="89"/>
        <end position="203"/>
    </location>
</feature>
<evidence type="ECO:0000256" key="6">
    <source>
        <dbReference type="SAM" id="MobiDB-lite"/>
    </source>
</evidence>
<dbReference type="EMBL" id="ML991774">
    <property type="protein sequence ID" value="KAF2238869.1"/>
    <property type="molecule type" value="Genomic_DNA"/>
</dbReference>
<organism evidence="8 9">
    <name type="scientific">Viridothelium virens</name>
    <name type="common">Speckled blister lichen</name>
    <name type="synonym">Trypethelium virens</name>
    <dbReference type="NCBI Taxonomy" id="1048519"/>
    <lineage>
        <taxon>Eukaryota</taxon>
        <taxon>Fungi</taxon>
        <taxon>Dikarya</taxon>
        <taxon>Ascomycota</taxon>
        <taxon>Pezizomycotina</taxon>
        <taxon>Dothideomycetes</taxon>
        <taxon>Dothideomycetes incertae sedis</taxon>
        <taxon>Trypetheliales</taxon>
        <taxon>Trypetheliaceae</taxon>
        <taxon>Viridothelium</taxon>
    </lineage>
</organism>
<dbReference type="InterPro" id="IPR046347">
    <property type="entry name" value="bZIP_sf"/>
</dbReference>
<keyword evidence="9" id="KW-1185">Reference proteome</keyword>